<sequence>MDIKRFIAVPDEKPLDHIVEDGGFTKVFRSIACIGDSLSSGEFESNCSNGGTGYHDFFEYSWGQYIAREAGINVLNFSRGGMTAKEYDESFAAMNGFWSEDKLCQAYIMALGVNDLFGKNQEVGTVEDINIDNRFANKPTFAGYYAKIIQSMKTMQPKAMFFLMTMPRTEDEEKNKKKGEHAELLYRMADFFDHTYVIDLYQYAPVYDAEFRRNFYLGGHMNPAGYILTAKMVMSYIDYIVRHNPEDFAQVGFIGKPYYNAKVKW</sequence>
<name>A0A9D5LYT8_9FIRM</name>
<gene>
    <name evidence="2" type="ORF">INF28_08595</name>
</gene>
<dbReference type="Pfam" id="PF13472">
    <property type="entry name" value="Lipase_GDSL_2"/>
    <property type="match status" value="1"/>
</dbReference>
<protein>
    <submittedName>
        <fullName evidence="2">SGNH/GDSL hydrolase family protein</fullName>
    </submittedName>
</protein>
<dbReference type="InterPro" id="IPR013830">
    <property type="entry name" value="SGNH_hydro"/>
</dbReference>
<dbReference type="SUPFAM" id="SSF52266">
    <property type="entry name" value="SGNH hydrolase"/>
    <property type="match status" value="1"/>
</dbReference>
<evidence type="ECO:0000259" key="1">
    <source>
        <dbReference type="Pfam" id="PF13472"/>
    </source>
</evidence>
<feature type="domain" description="SGNH hydrolase-type esterase" evidence="1">
    <location>
        <begin position="33"/>
        <end position="226"/>
    </location>
</feature>
<dbReference type="RefSeq" id="WP_226393069.1">
    <property type="nucleotide sequence ID" value="NZ_JADCKB010000017.1"/>
</dbReference>
<comment type="caution">
    <text evidence="2">The sequence shown here is derived from an EMBL/GenBank/DDBJ whole genome shotgun (WGS) entry which is preliminary data.</text>
</comment>
<dbReference type="GO" id="GO:0016787">
    <property type="term" value="F:hydrolase activity"/>
    <property type="evidence" value="ECO:0007669"/>
    <property type="project" value="UniProtKB-KW"/>
</dbReference>
<reference evidence="2" key="1">
    <citation type="submission" date="2020-10" db="EMBL/GenBank/DDBJ databases">
        <title>ChiBAC.</title>
        <authorList>
            <person name="Zenner C."/>
            <person name="Hitch T.C.A."/>
            <person name="Clavel T."/>
        </authorList>
    </citation>
    <scope>NUCLEOTIDE SEQUENCE</scope>
    <source>
        <strain evidence="2">DSM 107454</strain>
    </source>
</reference>
<organism evidence="2 3">
    <name type="scientific">Ructibacterium gallinarum</name>
    <dbReference type="NCBI Taxonomy" id="2779355"/>
    <lineage>
        <taxon>Bacteria</taxon>
        <taxon>Bacillati</taxon>
        <taxon>Bacillota</taxon>
        <taxon>Clostridia</taxon>
        <taxon>Eubacteriales</taxon>
        <taxon>Oscillospiraceae</taxon>
        <taxon>Ructibacterium</taxon>
    </lineage>
</organism>
<dbReference type="CDD" id="cd00229">
    <property type="entry name" value="SGNH_hydrolase"/>
    <property type="match status" value="1"/>
</dbReference>
<dbReference type="InterPro" id="IPR036514">
    <property type="entry name" value="SGNH_hydro_sf"/>
</dbReference>
<keyword evidence="3" id="KW-1185">Reference proteome</keyword>
<dbReference type="AlphaFoldDB" id="A0A9D5LYT8"/>
<proteinExistence type="predicted"/>
<keyword evidence="2" id="KW-0378">Hydrolase</keyword>
<dbReference type="Proteomes" id="UP000806542">
    <property type="component" value="Unassembled WGS sequence"/>
</dbReference>
<dbReference type="Gene3D" id="3.40.50.1110">
    <property type="entry name" value="SGNH hydrolase"/>
    <property type="match status" value="1"/>
</dbReference>
<dbReference type="EMBL" id="JADCKB010000017">
    <property type="protein sequence ID" value="MBE5040516.1"/>
    <property type="molecule type" value="Genomic_DNA"/>
</dbReference>
<evidence type="ECO:0000313" key="2">
    <source>
        <dbReference type="EMBL" id="MBE5040516.1"/>
    </source>
</evidence>
<accession>A0A9D5LYT8</accession>
<evidence type="ECO:0000313" key="3">
    <source>
        <dbReference type="Proteomes" id="UP000806542"/>
    </source>
</evidence>